<protein>
    <recommendedName>
        <fullName evidence="4">Short-chain dehydrogenase/reductase SDR</fullName>
    </recommendedName>
</protein>
<dbReference type="InterPro" id="IPR002347">
    <property type="entry name" value="SDR_fam"/>
</dbReference>
<dbReference type="InterPro" id="IPR036291">
    <property type="entry name" value="NAD(P)-bd_dom_sf"/>
</dbReference>
<evidence type="ECO:0000313" key="3">
    <source>
        <dbReference type="EMBL" id="SUZ92354.1"/>
    </source>
</evidence>
<dbReference type="PRINTS" id="PR00081">
    <property type="entry name" value="GDHRDH"/>
</dbReference>
<name>A0A381RMA7_9ZZZZ</name>
<dbReference type="Gene3D" id="3.40.50.720">
    <property type="entry name" value="NAD(P)-binding Rossmann-like Domain"/>
    <property type="match status" value="1"/>
</dbReference>
<accession>A0A381RMA7</accession>
<dbReference type="PANTHER" id="PTHR44196:SF1">
    <property type="entry name" value="DEHYDROGENASE_REDUCTASE SDR FAMILY MEMBER 7B"/>
    <property type="match status" value="1"/>
</dbReference>
<dbReference type="AlphaFoldDB" id="A0A381RMA7"/>
<proteinExistence type="inferred from homology"/>
<gene>
    <name evidence="3" type="ORF">METZ01_LOCUS45208</name>
</gene>
<evidence type="ECO:0008006" key="4">
    <source>
        <dbReference type="Google" id="ProtNLM"/>
    </source>
</evidence>
<dbReference type="GO" id="GO:0016491">
    <property type="term" value="F:oxidoreductase activity"/>
    <property type="evidence" value="ECO:0007669"/>
    <property type="project" value="UniProtKB-KW"/>
</dbReference>
<dbReference type="GO" id="GO:0016020">
    <property type="term" value="C:membrane"/>
    <property type="evidence" value="ECO:0007669"/>
    <property type="project" value="TreeGrafter"/>
</dbReference>
<evidence type="ECO:0000256" key="1">
    <source>
        <dbReference type="ARBA" id="ARBA00006484"/>
    </source>
</evidence>
<dbReference type="PROSITE" id="PS00061">
    <property type="entry name" value="ADH_SHORT"/>
    <property type="match status" value="1"/>
</dbReference>
<dbReference type="Pfam" id="PF00106">
    <property type="entry name" value="adh_short"/>
    <property type="match status" value="1"/>
</dbReference>
<sequence>MPVAMDVSNYSECENLISQSIIEFSSIHFLINNAGCHKRGLVEDVDPIDHGEMIDVNLKAPIILSRMVIPHMRKSGGGAIINVSSLAGRTPVPGSASYSASKSGLRAFTYSLASELKNSQIKLGVISPGPINTGFIMSNIDAVSDITFSQPISTPNKVAKEILKLCVNKRQEKSIPMISGFLTTITYLFPRFSSFLQPLLEAKGRRVKEKLKIRNKNISL</sequence>
<dbReference type="EMBL" id="UINC01002051">
    <property type="protein sequence ID" value="SUZ92354.1"/>
    <property type="molecule type" value="Genomic_DNA"/>
</dbReference>
<dbReference type="PANTHER" id="PTHR44196">
    <property type="entry name" value="DEHYDROGENASE/REDUCTASE SDR FAMILY MEMBER 7B"/>
    <property type="match status" value="1"/>
</dbReference>
<dbReference type="InterPro" id="IPR020904">
    <property type="entry name" value="Sc_DH/Rdtase_CS"/>
</dbReference>
<organism evidence="3">
    <name type="scientific">marine metagenome</name>
    <dbReference type="NCBI Taxonomy" id="408172"/>
    <lineage>
        <taxon>unclassified sequences</taxon>
        <taxon>metagenomes</taxon>
        <taxon>ecological metagenomes</taxon>
    </lineage>
</organism>
<dbReference type="PRINTS" id="PR00080">
    <property type="entry name" value="SDRFAMILY"/>
</dbReference>
<keyword evidence="2" id="KW-0560">Oxidoreductase</keyword>
<reference evidence="3" key="1">
    <citation type="submission" date="2018-05" db="EMBL/GenBank/DDBJ databases">
        <authorList>
            <person name="Lanie J.A."/>
            <person name="Ng W.-L."/>
            <person name="Kazmierczak K.M."/>
            <person name="Andrzejewski T.M."/>
            <person name="Davidsen T.M."/>
            <person name="Wayne K.J."/>
            <person name="Tettelin H."/>
            <person name="Glass J.I."/>
            <person name="Rusch D."/>
            <person name="Podicherti R."/>
            <person name="Tsui H.-C.T."/>
            <person name="Winkler M.E."/>
        </authorList>
    </citation>
    <scope>NUCLEOTIDE SEQUENCE</scope>
</reference>
<dbReference type="CDD" id="cd05233">
    <property type="entry name" value="SDR_c"/>
    <property type="match status" value="1"/>
</dbReference>
<evidence type="ECO:0000256" key="2">
    <source>
        <dbReference type="ARBA" id="ARBA00023002"/>
    </source>
</evidence>
<comment type="similarity">
    <text evidence="1">Belongs to the short-chain dehydrogenases/reductases (SDR) family.</text>
</comment>
<dbReference type="SUPFAM" id="SSF51735">
    <property type="entry name" value="NAD(P)-binding Rossmann-fold domains"/>
    <property type="match status" value="1"/>
</dbReference>